<name>A0A9W4WV91_9GLOM</name>
<dbReference type="AlphaFoldDB" id="A0A9W4WV91"/>
<accession>A0A9W4WV91</accession>
<dbReference type="Proteomes" id="UP001153678">
    <property type="component" value="Unassembled WGS sequence"/>
</dbReference>
<comment type="caution">
    <text evidence="1">The sequence shown here is derived from an EMBL/GenBank/DDBJ whole genome shotgun (WGS) entry which is preliminary data.</text>
</comment>
<sequence>MPHSSGSWILLREAIQKSFEKLETSDFYFVAKTNSEEDKIEDEFKCNKLGKKAYGDWTFKEVFKGIYNNTFNSISLMPTFEIEEVEVKLDGNCGYSVLDYDVYMQKITVLVTEAKPHESEKAVIQTLVQIHSVTELLLSKRK</sequence>
<protein>
    <submittedName>
        <fullName evidence="1">6617_t:CDS:1</fullName>
    </submittedName>
</protein>
<reference evidence="1" key="1">
    <citation type="submission" date="2022-08" db="EMBL/GenBank/DDBJ databases">
        <authorList>
            <person name="Kallberg Y."/>
            <person name="Tangrot J."/>
            <person name="Rosling A."/>
        </authorList>
    </citation>
    <scope>NUCLEOTIDE SEQUENCE</scope>
    <source>
        <strain evidence="1">Wild A</strain>
    </source>
</reference>
<evidence type="ECO:0000313" key="2">
    <source>
        <dbReference type="Proteomes" id="UP001153678"/>
    </source>
</evidence>
<proteinExistence type="predicted"/>
<organism evidence="1 2">
    <name type="scientific">Funneliformis geosporum</name>
    <dbReference type="NCBI Taxonomy" id="1117311"/>
    <lineage>
        <taxon>Eukaryota</taxon>
        <taxon>Fungi</taxon>
        <taxon>Fungi incertae sedis</taxon>
        <taxon>Mucoromycota</taxon>
        <taxon>Glomeromycotina</taxon>
        <taxon>Glomeromycetes</taxon>
        <taxon>Glomerales</taxon>
        <taxon>Glomeraceae</taxon>
        <taxon>Funneliformis</taxon>
    </lineage>
</organism>
<dbReference type="EMBL" id="CAMKVN010001243">
    <property type="protein sequence ID" value="CAI2174673.1"/>
    <property type="molecule type" value="Genomic_DNA"/>
</dbReference>
<evidence type="ECO:0000313" key="1">
    <source>
        <dbReference type="EMBL" id="CAI2174673.1"/>
    </source>
</evidence>
<keyword evidence="2" id="KW-1185">Reference proteome</keyword>
<gene>
    <name evidence="1" type="ORF">FWILDA_LOCUS6711</name>
</gene>